<evidence type="ECO:0000313" key="2">
    <source>
        <dbReference type="Proteomes" id="UP001190700"/>
    </source>
</evidence>
<reference evidence="1 2" key="1">
    <citation type="journal article" date="2015" name="Genome Biol. Evol.">
        <title>Comparative Genomics of a Bacterivorous Green Alga Reveals Evolutionary Causalities and Consequences of Phago-Mixotrophic Mode of Nutrition.</title>
        <authorList>
            <person name="Burns J.A."/>
            <person name="Paasch A."/>
            <person name="Narechania A."/>
            <person name="Kim E."/>
        </authorList>
    </citation>
    <scope>NUCLEOTIDE SEQUENCE [LARGE SCALE GENOMIC DNA]</scope>
    <source>
        <strain evidence="1 2">PLY_AMNH</strain>
    </source>
</reference>
<keyword evidence="2" id="KW-1185">Reference proteome</keyword>
<name>A0AAE0FA60_9CHLO</name>
<sequence length="226" mass="24726">MTSSKIRVAYYVTGHGLGHATRVAEVCRNLLILGHSVTVCTAAPEWVFRLDAEEKHQEHLKFRKVMLDYGAKQADALSVDMVGSLEEYLRTSVEPRESLIEAERAWLTQEVIEVVVSDVVPLACAAAEAAGIPSTCVSNFSWDFVYAEYLTAVGPGESKLRSIAWQYHAFLRALASRLSPGARRGTALRALAGTEVRREGGREGGVLIKCFTPGVQAGGREEEEVF</sequence>
<dbReference type="AlphaFoldDB" id="A0AAE0FA60"/>
<organism evidence="1 2">
    <name type="scientific">Cymbomonas tetramitiformis</name>
    <dbReference type="NCBI Taxonomy" id="36881"/>
    <lineage>
        <taxon>Eukaryota</taxon>
        <taxon>Viridiplantae</taxon>
        <taxon>Chlorophyta</taxon>
        <taxon>Pyramimonadophyceae</taxon>
        <taxon>Pyramimonadales</taxon>
        <taxon>Pyramimonadaceae</taxon>
        <taxon>Cymbomonas</taxon>
    </lineage>
</organism>
<protein>
    <recommendedName>
        <fullName evidence="3">L-arabinokinase</fullName>
    </recommendedName>
</protein>
<dbReference type="Proteomes" id="UP001190700">
    <property type="component" value="Unassembled WGS sequence"/>
</dbReference>
<evidence type="ECO:0008006" key="3">
    <source>
        <dbReference type="Google" id="ProtNLM"/>
    </source>
</evidence>
<dbReference type="SUPFAM" id="SSF53756">
    <property type="entry name" value="UDP-Glycosyltransferase/glycogen phosphorylase"/>
    <property type="match status" value="1"/>
</dbReference>
<accession>A0AAE0FA60</accession>
<dbReference type="InterPro" id="IPR053205">
    <property type="entry name" value="GHMP_kinase_L-arabinokinase"/>
</dbReference>
<dbReference type="PANTHER" id="PTHR38134">
    <property type="entry name" value="SLR1395 PROTEIN"/>
    <property type="match status" value="1"/>
</dbReference>
<dbReference type="PANTHER" id="PTHR38134:SF2">
    <property type="entry name" value="GALACTOKINASE"/>
    <property type="match status" value="1"/>
</dbReference>
<proteinExistence type="predicted"/>
<dbReference type="Gene3D" id="3.40.50.2000">
    <property type="entry name" value="Glycogen Phosphorylase B"/>
    <property type="match status" value="1"/>
</dbReference>
<evidence type="ECO:0000313" key="1">
    <source>
        <dbReference type="EMBL" id="KAK3255913.1"/>
    </source>
</evidence>
<gene>
    <name evidence="1" type="ORF">CYMTET_34929</name>
</gene>
<dbReference type="EMBL" id="LGRX02022129">
    <property type="protein sequence ID" value="KAK3255913.1"/>
    <property type="molecule type" value="Genomic_DNA"/>
</dbReference>
<comment type="caution">
    <text evidence="1">The sequence shown here is derived from an EMBL/GenBank/DDBJ whole genome shotgun (WGS) entry which is preliminary data.</text>
</comment>